<dbReference type="RefSeq" id="WP_011906115.1">
    <property type="nucleotide sequence ID" value="NC_009380.1"/>
</dbReference>
<dbReference type="GO" id="GO:0000160">
    <property type="term" value="P:phosphorelay signal transduction system"/>
    <property type="evidence" value="ECO:0007669"/>
    <property type="project" value="InterPro"/>
</dbReference>
<evidence type="ECO:0000256" key="2">
    <source>
        <dbReference type="ARBA" id="ARBA00023015"/>
    </source>
</evidence>
<evidence type="ECO:0000256" key="3">
    <source>
        <dbReference type="ARBA" id="ARBA00023125"/>
    </source>
</evidence>
<name>A4X735_SALTO</name>
<dbReference type="InterPro" id="IPR011006">
    <property type="entry name" value="CheY-like_superfamily"/>
</dbReference>
<accession>A4X735</accession>
<dbReference type="GO" id="GO:0003677">
    <property type="term" value="F:DNA binding"/>
    <property type="evidence" value="ECO:0007669"/>
    <property type="project" value="UniProtKB-KW"/>
</dbReference>
<feature type="modified residue" description="4-aspartylphosphate" evidence="5">
    <location>
        <position position="67"/>
    </location>
</feature>
<keyword evidence="2" id="KW-0805">Transcription regulation</keyword>
<dbReference type="Pfam" id="PF00196">
    <property type="entry name" value="GerE"/>
    <property type="match status" value="1"/>
</dbReference>
<feature type="domain" description="HTH luxR-type" evidence="6">
    <location>
        <begin position="160"/>
        <end position="225"/>
    </location>
</feature>
<evidence type="ECO:0000256" key="4">
    <source>
        <dbReference type="ARBA" id="ARBA00023163"/>
    </source>
</evidence>
<evidence type="ECO:0000259" key="6">
    <source>
        <dbReference type="PROSITE" id="PS50043"/>
    </source>
</evidence>
<keyword evidence="3" id="KW-0238">DNA-binding</keyword>
<protein>
    <submittedName>
        <fullName evidence="8">Regulatory protein, LuxR</fullName>
    </submittedName>
</protein>
<dbReference type="PATRIC" id="fig|369723.5.peg.2292"/>
<keyword evidence="1 5" id="KW-0597">Phosphoprotein</keyword>
<dbReference type="PROSITE" id="PS50043">
    <property type="entry name" value="HTH_LUXR_2"/>
    <property type="match status" value="1"/>
</dbReference>
<dbReference type="PANTHER" id="PTHR43214:SF24">
    <property type="entry name" value="TRANSCRIPTIONAL REGULATORY PROTEIN NARL-RELATED"/>
    <property type="match status" value="1"/>
</dbReference>
<evidence type="ECO:0000313" key="8">
    <source>
        <dbReference type="EMBL" id="ABP54685.1"/>
    </source>
</evidence>
<dbReference type="KEGG" id="stp:Strop_2235"/>
<keyword evidence="4" id="KW-0804">Transcription</keyword>
<dbReference type="EMBL" id="CP000667">
    <property type="protein sequence ID" value="ABP54685.1"/>
    <property type="molecule type" value="Genomic_DNA"/>
</dbReference>
<evidence type="ECO:0000313" key="9">
    <source>
        <dbReference type="Proteomes" id="UP000000235"/>
    </source>
</evidence>
<dbReference type="GO" id="GO:0006355">
    <property type="term" value="P:regulation of DNA-templated transcription"/>
    <property type="evidence" value="ECO:0007669"/>
    <property type="project" value="InterPro"/>
</dbReference>
<dbReference type="SMART" id="SM00421">
    <property type="entry name" value="HTH_LUXR"/>
    <property type="match status" value="1"/>
</dbReference>
<evidence type="ECO:0000256" key="5">
    <source>
        <dbReference type="PROSITE-ProRule" id="PRU00169"/>
    </source>
</evidence>
<dbReference type="CDD" id="cd17535">
    <property type="entry name" value="REC_NarL-like"/>
    <property type="match status" value="1"/>
</dbReference>
<dbReference type="eggNOG" id="COG2197">
    <property type="taxonomic scope" value="Bacteria"/>
</dbReference>
<dbReference type="Pfam" id="PF00072">
    <property type="entry name" value="Response_reg"/>
    <property type="match status" value="1"/>
</dbReference>
<dbReference type="InterPro" id="IPR016032">
    <property type="entry name" value="Sig_transdc_resp-reg_C-effctor"/>
</dbReference>
<dbReference type="CDD" id="cd06170">
    <property type="entry name" value="LuxR_C_like"/>
    <property type="match status" value="1"/>
</dbReference>
<dbReference type="SUPFAM" id="SSF52172">
    <property type="entry name" value="CheY-like"/>
    <property type="match status" value="1"/>
</dbReference>
<gene>
    <name evidence="8" type="ordered locus">Strop_2235</name>
</gene>
<dbReference type="PROSITE" id="PS50110">
    <property type="entry name" value="RESPONSE_REGULATORY"/>
    <property type="match status" value="1"/>
</dbReference>
<reference evidence="9" key="1">
    <citation type="journal article" date="2007" name="Proc. Natl. Acad. Sci. U.S.A.">
        <title>Genome sequencing reveals complex secondary metabolome in the marine actinomycete Salinispora tropica.</title>
        <authorList>
            <person name="Udwary D.W."/>
            <person name="Zeigler L."/>
            <person name="Asolkar R.N."/>
            <person name="Singan V."/>
            <person name="Lapidus A."/>
            <person name="Fenical W."/>
            <person name="Jensen P.R."/>
            <person name="Moore B.S."/>
        </authorList>
    </citation>
    <scope>NUCLEOTIDE SEQUENCE [LARGE SCALE GENOMIC DNA]</scope>
    <source>
        <strain evidence="9">ATCC BAA-916 / DSM 44818 / CNB-440</strain>
    </source>
</reference>
<dbReference type="InterPro" id="IPR000792">
    <property type="entry name" value="Tscrpt_reg_LuxR_C"/>
</dbReference>
<dbReference type="PRINTS" id="PR00038">
    <property type="entry name" value="HTHLUXR"/>
</dbReference>
<evidence type="ECO:0000256" key="1">
    <source>
        <dbReference type="ARBA" id="ARBA00022553"/>
    </source>
</evidence>
<dbReference type="Proteomes" id="UP000000235">
    <property type="component" value="Chromosome"/>
</dbReference>
<dbReference type="PANTHER" id="PTHR43214">
    <property type="entry name" value="TWO-COMPONENT RESPONSE REGULATOR"/>
    <property type="match status" value="1"/>
</dbReference>
<organism evidence="8 9">
    <name type="scientific">Salinispora tropica (strain ATCC BAA-916 / DSM 44818 / JCM 13857 / NBRC 105044 / CNB-440)</name>
    <dbReference type="NCBI Taxonomy" id="369723"/>
    <lineage>
        <taxon>Bacteria</taxon>
        <taxon>Bacillati</taxon>
        <taxon>Actinomycetota</taxon>
        <taxon>Actinomycetes</taxon>
        <taxon>Micromonosporales</taxon>
        <taxon>Micromonosporaceae</taxon>
        <taxon>Salinispora</taxon>
    </lineage>
</organism>
<keyword evidence="9" id="KW-1185">Reference proteome</keyword>
<feature type="domain" description="Response regulatory" evidence="7">
    <location>
        <begin position="16"/>
        <end position="131"/>
    </location>
</feature>
<dbReference type="InterPro" id="IPR058245">
    <property type="entry name" value="NreC/VraR/RcsB-like_REC"/>
</dbReference>
<evidence type="ECO:0000259" key="7">
    <source>
        <dbReference type="PROSITE" id="PS50110"/>
    </source>
</evidence>
<dbReference type="InterPro" id="IPR039420">
    <property type="entry name" value="WalR-like"/>
</dbReference>
<sequence>MSAYRGDPDPRRRPIRILVVAGQPLLRTGYRTVLDAEVDLTVVAEAATDGEAVELARRLLPDVVLLDARARGAGVATTRTIVESGLPVRVLILARADLEENVLGALCAGARGFLPPEVSSTELAAAIRSVAAGDAVAAPRILDRLLNQLADLLPDPAATPSRLLDSLTGREREVLVQVARGRSNAEIAQELSVSETTVKTHVGNVLTKLRLRDRVQAVVLAYESGLIRPRS</sequence>
<proteinExistence type="predicted"/>
<dbReference type="SMART" id="SM00448">
    <property type="entry name" value="REC"/>
    <property type="match status" value="1"/>
</dbReference>
<dbReference type="Gene3D" id="3.40.50.2300">
    <property type="match status" value="1"/>
</dbReference>
<dbReference type="PROSITE" id="PS00622">
    <property type="entry name" value="HTH_LUXR_1"/>
    <property type="match status" value="1"/>
</dbReference>
<dbReference type="STRING" id="369723.Strop_2235"/>
<dbReference type="SUPFAM" id="SSF46894">
    <property type="entry name" value="C-terminal effector domain of the bipartite response regulators"/>
    <property type="match status" value="1"/>
</dbReference>
<dbReference type="HOGENOM" id="CLU_000445_90_10_11"/>
<dbReference type="InterPro" id="IPR001789">
    <property type="entry name" value="Sig_transdc_resp-reg_receiver"/>
</dbReference>
<dbReference type="AlphaFoldDB" id="A4X735"/>